<feature type="compositionally biased region" description="Low complexity" evidence="1">
    <location>
        <begin position="387"/>
        <end position="403"/>
    </location>
</feature>
<comment type="caution">
    <text evidence="3">The sequence shown here is derived from an EMBL/GenBank/DDBJ whole genome shotgun (WGS) entry which is preliminary data.</text>
</comment>
<proteinExistence type="predicted"/>
<dbReference type="Proteomes" id="UP000215902">
    <property type="component" value="Unassembled WGS sequence"/>
</dbReference>
<evidence type="ECO:0000259" key="2">
    <source>
        <dbReference type="PROSITE" id="PS50020"/>
    </source>
</evidence>
<dbReference type="InterPro" id="IPR036020">
    <property type="entry name" value="WW_dom_sf"/>
</dbReference>
<dbReference type="SMART" id="SM00456">
    <property type="entry name" value="WW"/>
    <property type="match status" value="1"/>
</dbReference>
<dbReference type="STRING" id="282301.A0A267E7R2"/>
<dbReference type="EMBL" id="NIVC01002558">
    <property type="protein sequence ID" value="PAA56914.1"/>
    <property type="molecule type" value="Genomic_DNA"/>
</dbReference>
<feature type="compositionally biased region" description="Polar residues" evidence="1">
    <location>
        <begin position="336"/>
        <end position="349"/>
    </location>
</feature>
<feature type="compositionally biased region" description="Low complexity" evidence="1">
    <location>
        <begin position="164"/>
        <end position="189"/>
    </location>
</feature>
<reference evidence="3 4" key="1">
    <citation type="submission" date="2017-06" db="EMBL/GenBank/DDBJ databases">
        <title>A platform for efficient transgenesis in Macrostomum lignano, a flatworm model organism for stem cell research.</title>
        <authorList>
            <person name="Berezikov E."/>
        </authorList>
    </citation>
    <scope>NUCLEOTIDE SEQUENCE [LARGE SCALE GENOMIC DNA]</scope>
    <source>
        <strain evidence="3">DV1</strain>
        <tissue evidence="3">Whole organism</tissue>
    </source>
</reference>
<accession>A0A267E7R2</accession>
<dbReference type="CDD" id="cd00201">
    <property type="entry name" value="WW"/>
    <property type="match status" value="1"/>
</dbReference>
<feature type="region of interest" description="Disordered" evidence="1">
    <location>
        <begin position="160"/>
        <end position="196"/>
    </location>
</feature>
<sequence length="571" mass="59915">PIVATKAVSMATQANAYLNYPLPPGWQSKLDASSGRYFFVDHNNKRTSWVDPRPAYYAAQASAMHYGQQSAASAAAAASSAAAAPKPAAKRAVASSSSSSSSINDAADFSSDDETANAALAAQARRVQASFPMVELSLVRELLQEHGSEESVRQMLREVVSDNQQPASSRQGRASSSAGATAAPALPSAEETRRSNIDTLCSDFPTLDRKTVEQELAAAGDRMYDTRMRLRHLTDQQRQQAAAAAAAAAATLALPSAEETRRSNIDTLCSDFPTLDRKTVEQELAAAGDRMYDNRTRLRHLADQQRQQAAAAAAAAQPSTSGHPKPKAKPKVAETSAATHQSKLDSLSTDFPTLERGAIERELTAAGDRLYDTRTKLRQLADQQREAASAALADAHSAAAHPKPAAKKKQQSAKQQKQQPKPKHSSRTLSPSAGTSLGAQLRPSPPEADSVQPSLQQHGRRQPVKTKFKANNNKKKSAAKKPAARPAVASTQWTGPSGGLASGPNPALLIGSGAGREDLRCSGPEPGLASGPNRQLLSGSSGLACGPQFGLAVGSAGAASTRVGRSVVTAM</sequence>
<gene>
    <name evidence="3" type="ORF">BOX15_Mlig020575g2</name>
</gene>
<dbReference type="Pfam" id="PF00397">
    <property type="entry name" value="WW"/>
    <property type="match status" value="1"/>
</dbReference>
<feature type="region of interest" description="Disordered" evidence="1">
    <location>
        <begin position="303"/>
        <end position="349"/>
    </location>
</feature>
<dbReference type="Gene3D" id="2.20.70.10">
    <property type="match status" value="1"/>
</dbReference>
<evidence type="ECO:0000313" key="4">
    <source>
        <dbReference type="Proteomes" id="UP000215902"/>
    </source>
</evidence>
<feature type="compositionally biased region" description="Polar residues" evidence="1">
    <location>
        <begin position="427"/>
        <end position="438"/>
    </location>
</feature>
<organism evidence="3 4">
    <name type="scientific">Macrostomum lignano</name>
    <dbReference type="NCBI Taxonomy" id="282301"/>
    <lineage>
        <taxon>Eukaryota</taxon>
        <taxon>Metazoa</taxon>
        <taxon>Spiralia</taxon>
        <taxon>Lophotrochozoa</taxon>
        <taxon>Platyhelminthes</taxon>
        <taxon>Rhabditophora</taxon>
        <taxon>Macrostomorpha</taxon>
        <taxon>Macrostomida</taxon>
        <taxon>Macrostomidae</taxon>
        <taxon>Macrostomum</taxon>
    </lineage>
</organism>
<evidence type="ECO:0000313" key="3">
    <source>
        <dbReference type="EMBL" id="PAA56914.1"/>
    </source>
</evidence>
<feature type="compositionally biased region" description="Low complexity" evidence="1">
    <location>
        <begin position="304"/>
        <end position="317"/>
    </location>
</feature>
<feature type="non-terminal residue" evidence="3">
    <location>
        <position position="1"/>
    </location>
</feature>
<keyword evidence="4" id="KW-1185">Reference proteome</keyword>
<name>A0A267E7R2_9PLAT</name>
<evidence type="ECO:0000256" key="1">
    <source>
        <dbReference type="SAM" id="MobiDB-lite"/>
    </source>
</evidence>
<feature type="domain" description="WW" evidence="2">
    <location>
        <begin position="20"/>
        <end position="54"/>
    </location>
</feature>
<protein>
    <recommendedName>
        <fullName evidence="2">WW domain-containing protein</fullName>
    </recommendedName>
</protein>
<dbReference type="PROSITE" id="PS01159">
    <property type="entry name" value="WW_DOMAIN_1"/>
    <property type="match status" value="1"/>
</dbReference>
<feature type="region of interest" description="Disordered" evidence="1">
    <location>
        <begin position="387"/>
        <end position="535"/>
    </location>
</feature>
<dbReference type="OrthoDB" id="2020426at2759"/>
<dbReference type="AlphaFoldDB" id="A0A267E7R2"/>
<feature type="compositionally biased region" description="Basic residues" evidence="1">
    <location>
        <begin position="458"/>
        <end position="483"/>
    </location>
</feature>
<dbReference type="InterPro" id="IPR001202">
    <property type="entry name" value="WW_dom"/>
</dbReference>
<dbReference type="SUPFAM" id="SSF51045">
    <property type="entry name" value="WW domain"/>
    <property type="match status" value="1"/>
</dbReference>
<dbReference type="PROSITE" id="PS50020">
    <property type="entry name" value="WW_DOMAIN_2"/>
    <property type="match status" value="1"/>
</dbReference>